<reference evidence="2" key="1">
    <citation type="submission" date="2023-01" db="EMBL/GenBank/DDBJ databases">
        <title>Key to firefly adult light organ development and bioluminescence: homeobox transcription factors regulate luciferase expression and transportation to peroxisome.</title>
        <authorList>
            <person name="Fu X."/>
        </authorList>
    </citation>
    <scope>NUCLEOTIDE SEQUENCE [LARGE SCALE GENOMIC DNA]</scope>
</reference>
<gene>
    <name evidence="1" type="ORF">RN001_014269</name>
</gene>
<comment type="caution">
    <text evidence="1">The sequence shown here is derived from an EMBL/GenBank/DDBJ whole genome shotgun (WGS) entry which is preliminary data.</text>
</comment>
<keyword evidence="2" id="KW-1185">Reference proteome</keyword>
<accession>A0AAN7PRL6</accession>
<organism evidence="1 2">
    <name type="scientific">Aquatica leii</name>
    <dbReference type="NCBI Taxonomy" id="1421715"/>
    <lineage>
        <taxon>Eukaryota</taxon>
        <taxon>Metazoa</taxon>
        <taxon>Ecdysozoa</taxon>
        <taxon>Arthropoda</taxon>
        <taxon>Hexapoda</taxon>
        <taxon>Insecta</taxon>
        <taxon>Pterygota</taxon>
        <taxon>Neoptera</taxon>
        <taxon>Endopterygota</taxon>
        <taxon>Coleoptera</taxon>
        <taxon>Polyphaga</taxon>
        <taxon>Elateriformia</taxon>
        <taxon>Elateroidea</taxon>
        <taxon>Lampyridae</taxon>
        <taxon>Luciolinae</taxon>
        <taxon>Aquatica</taxon>
    </lineage>
</organism>
<evidence type="ECO:0008006" key="3">
    <source>
        <dbReference type="Google" id="ProtNLM"/>
    </source>
</evidence>
<dbReference type="Proteomes" id="UP001353858">
    <property type="component" value="Unassembled WGS sequence"/>
</dbReference>
<sequence>MTDTINISTNFSLIKFVSKASSLRKINLTEIFDAVLNGEALEVDESHLKDIFQKELQINVSNLDCCYIKALIESVIYFITTWPKWHSYSEYEDSGLRYGHWFKDFRMYLTCNMNSVLNYLYMPTGAKGTDQSTQTEEATVAPFNLFVEGPFHFVDNIVFSENNGDIVIKQHEAKQWQSLSLTEFLNWPNVSVEVKFPDFSFTRTNSHKYDRFIGLNVDVTSSSEINRIIQVRKLLPDLASQPYTYNFLYCYFFQLCRVLHEVPSISKDRIVELELILSQFLKDVNEIDICNKTMSTNTCVGFRIGNSRYIKVNNSDDLTAKRIDYYEIINPKVDLNLIYFNAKEDCSTLTDQNPVGFESLNQLLHKCKNDKLHKDVVEMRNLVKEKCITYICTICKAHFDGYRAYDYVMTHFREFHNYEDAVKCFKCGKSFKCKRLSGSRWAHLCL</sequence>
<proteinExistence type="predicted"/>
<evidence type="ECO:0000313" key="1">
    <source>
        <dbReference type="EMBL" id="KAK4874909.1"/>
    </source>
</evidence>
<dbReference type="AlphaFoldDB" id="A0AAN7PRL6"/>
<evidence type="ECO:0000313" key="2">
    <source>
        <dbReference type="Proteomes" id="UP001353858"/>
    </source>
</evidence>
<name>A0AAN7PRL6_9COLE</name>
<protein>
    <recommendedName>
        <fullName evidence="3">C2H2-type domain-containing protein</fullName>
    </recommendedName>
</protein>
<dbReference type="EMBL" id="JARPUR010000006">
    <property type="protein sequence ID" value="KAK4874909.1"/>
    <property type="molecule type" value="Genomic_DNA"/>
</dbReference>